<keyword evidence="1" id="KW-1133">Transmembrane helix</keyword>
<dbReference type="EMBL" id="LBPY01000008">
    <property type="protein sequence ID" value="KKP66416.1"/>
    <property type="molecule type" value="Genomic_DNA"/>
</dbReference>
<protein>
    <recommendedName>
        <fullName evidence="4">DedA family protein</fullName>
    </recommendedName>
</protein>
<dbReference type="PANTHER" id="PTHR30353:SF15">
    <property type="entry name" value="INNER MEMBRANE PROTEIN YABI"/>
    <property type="match status" value="1"/>
</dbReference>
<evidence type="ECO:0000313" key="3">
    <source>
        <dbReference type="Proteomes" id="UP000034952"/>
    </source>
</evidence>
<proteinExistence type="inferred from homology"/>
<feature type="transmembrane region" description="Helical" evidence="1">
    <location>
        <begin position="104"/>
        <end position="124"/>
    </location>
</feature>
<dbReference type="InterPro" id="IPR032818">
    <property type="entry name" value="DedA-like"/>
</dbReference>
<dbReference type="AlphaFoldDB" id="A0A0G0BRY3"/>
<feature type="transmembrane region" description="Helical" evidence="1">
    <location>
        <begin position="171"/>
        <end position="193"/>
    </location>
</feature>
<dbReference type="PANTHER" id="PTHR30353">
    <property type="entry name" value="INNER MEMBRANE PROTEIN DEDA-RELATED"/>
    <property type="match status" value="1"/>
</dbReference>
<comment type="similarity">
    <text evidence="1">Belongs to the DedA family.</text>
</comment>
<evidence type="ECO:0008006" key="4">
    <source>
        <dbReference type="Google" id="ProtNLM"/>
    </source>
</evidence>
<name>A0A0G0BRY3_9BACT</name>
<evidence type="ECO:0000313" key="2">
    <source>
        <dbReference type="EMBL" id="KKP66416.1"/>
    </source>
</evidence>
<feature type="transmembrane region" description="Helical" evidence="1">
    <location>
        <begin position="144"/>
        <end position="164"/>
    </location>
</feature>
<organism evidence="2 3">
    <name type="scientific">Candidatus Nomurabacteria bacterium GW2011_GWE1_35_16</name>
    <dbReference type="NCBI Taxonomy" id="1618761"/>
    <lineage>
        <taxon>Bacteria</taxon>
        <taxon>Candidatus Nomuraibacteriota</taxon>
    </lineage>
</organism>
<comment type="caution">
    <text evidence="2">The sequence shown here is derived from an EMBL/GenBank/DDBJ whole genome shotgun (WGS) entry which is preliminary data.</text>
</comment>
<accession>A0A0G0BRY3</accession>
<dbReference type="GO" id="GO:0005886">
    <property type="term" value="C:plasma membrane"/>
    <property type="evidence" value="ECO:0007669"/>
    <property type="project" value="UniProtKB-SubCell"/>
</dbReference>
<sequence>MEYISIGAIRHFIEVHAIIVYLILFLGVIIEGEIAVIFAGIFAYLGSINIFIAIIAVVLGGIAKSFLGYTIGYYLQKHHSHKPFINKMEGRISYFLPRFKERPFWSIFISRFFILGIGWFTVIFSGYKKIPLKIYAKAESYSLAIWSVGIMALGFFFGYTALSISRDVRHVLVIILVFFIMFFVLEKIIAFVFELFNIKEFNELE</sequence>
<dbReference type="Proteomes" id="UP000034952">
    <property type="component" value="Unassembled WGS sequence"/>
</dbReference>
<keyword evidence="1" id="KW-0812">Transmembrane</keyword>
<feature type="transmembrane region" description="Helical" evidence="1">
    <location>
        <begin position="36"/>
        <end position="59"/>
    </location>
</feature>
<feature type="transmembrane region" description="Helical" evidence="1">
    <location>
        <begin position="12"/>
        <end position="30"/>
    </location>
</feature>
<gene>
    <name evidence="2" type="ORF">UR64_C0008G0054</name>
</gene>
<reference evidence="2 3" key="1">
    <citation type="journal article" date="2015" name="Nature">
        <title>rRNA introns, odd ribosomes, and small enigmatic genomes across a large radiation of phyla.</title>
        <authorList>
            <person name="Brown C.T."/>
            <person name="Hug L.A."/>
            <person name="Thomas B.C."/>
            <person name="Sharon I."/>
            <person name="Castelle C.J."/>
            <person name="Singh A."/>
            <person name="Wilkins M.J."/>
            <person name="Williams K.H."/>
            <person name="Banfield J.F."/>
        </authorList>
    </citation>
    <scope>NUCLEOTIDE SEQUENCE [LARGE SCALE GENOMIC DNA]</scope>
</reference>
<evidence type="ECO:0000256" key="1">
    <source>
        <dbReference type="RuleBase" id="RU367016"/>
    </source>
</evidence>
<keyword evidence="1" id="KW-1003">Cell membrane</keyword>
<keyword evidence="1" id="KW-0472">Membrane</keyword>
<comment type="subcellular location">
    <subcellularLocation>
        <location evidence="1">Cell membrane</location>
        <topology evidence="1">Multi-pass membrane protein</topology>
    </subcellularLocation>
</comment>